<sequence>MEVLLLQDSLHYVIPFLIFSFFIYRRVKRTIGFQKLSRGRLTFRLSLFSLFGVIIFLLGFVHPVHFIGYLIGLAGGALLGRTAIRHTRFEHRSDGWYYRTHLWIEITVLVLFLGRIAYRYASVAISTGSTTSFTPADFSQFSKDPVTAGVFFIIVSYYILFFGYLLREGNNLDEAGLADSEAGIIGNHGAPNTEIISSQANVRVE</sequence>
<feature type="transmembrane region" description="Helical" evidence="1">
    <location>
        <begin position="146"/>
        <end position="166"/>
    </location>
</feature>
<keyword evidence="3" id="KW-1185">Reference proteome</keyword>
<keyword evidence="1" id="KW-1133">Transmembrane helix</keyword>
<keyword evidence="1" id="KW-0812">Transmembrane</keyword>
<feature type="transmembrane region" description="Helical" evidence="1">
    <location>
        <begin position="45"/>
        <end position="61"/>
    </location>
</feature>
<dbReference type="AlphaFoldDB" id="A0A198AFQ8"/>
<feature type="transmembrane region" description="Helical" evidence="1">
    <location>
        <begin position="96"/>
        <end position="118"/>
    </location>
</feature>
<dbReference type="InterPro" id="IPR058247">
    <property type="entry name" value="DUF1453"/>
</dbReference>
<evidence type="ECO:0000256" key="1">
    <source>
        <dbReference type="SAM" id="Phobius"/>
    </source>
</evidence>
<proteinExistence type="predicted"/>
<dbReference type="Proteomes" id="UP000078454">
    <property type="component" value="Unassembled WGS sequence"/>
</dbReference>
<gene>
    <name evidence="2" type="ORF">A8708_08975</name>
</gene>
<evidence type="ECO:0000313" key="3">
    <source>
        <dbReference type="Proteomes" id="UP000078454"/>
    </source>
</evidence>
<feature type="transmembrane region" description="Helical" evidence="1">
    <location>
        <begin position="6"/>
        <end position="24"/>
    </location>
</feature>
<dbReference type="EMBL" id="LYPB01000053">
    <property type="protein sequence ID" value="OAS19871.1"/>
    <property type="molecule type" value="Genomic_DNA"/>
</dbReference>
<dbReference type="STRING" id="1850517.A8708_08975"/>
<comment type="caution">
    <text evidence="2">The sequence shown here is derived from an EMBL/GenBank/DDBJ whole genome shotgun (WGS) entry which is preliminary data.</text>
</comment>
<dbReference type="Pfam" id="PF07301">
    <property type="entry name" value="DUF1453"/>
    <property type="match status" value="1"/>
</dbReference>
<protein>
    <recommendedName>
        <fullName evidence="4">DUF1453 domain-containing protein</fullName>
    </recommendedName>
</protein>
<evidence type="ECO:0000313" key="2">
    <source>
        <dbReference type="EMBL" id="OAS19871.1"/>
    </source>
</evidence>
<dbReference type="OrthoDB" id="2595090at2"/>
<reference evidence="2 3" key="1">
    <citation type="submission" date="2016-05" db="EMBL/GenBank/DDBJ databases">
        <title>Paenibacillus sp. 1ZS3-15 nov., isolated from the rhizosphere soil.</title>
        <authorList>
            <person name="Zhang X.X."/>
            <person name="Zhang J."/>
        </authorList>
    </citation>
    <scope>NUCLEOTIDE SEQUENCE [LARGE SCALE GENOMIC DNA]</scope>
    <source>
        <strain evidence="2 3">1ZS3-15</strain>
    </source>
</reference>
<feature type="transmembrane region" description="Helical" evidence="1">
    <location>
        <begin position="67"/>
        <end position="84"/>
    </location>
</feature>
<organism evidence="2 3">
    <name type="scientific">Paenibacillus oryzisoli</name>
    <dbReference type="NCBI Taxonomy" id="1850517"/>
    <lineage>
        <taxon>Bacteria</taxon>
        <taxon>Bacillati</taxon>
        <taxon>Bacillota</taxon>
        <taxon>Bacilli</taxon>
        <taxon>Bacillales</taxon>
        <taxon>Paenibacillaceae</taxon>
        <taxon>Paenibacillus</taxon>
    </lineage>
</organism>
<accession>A0A198AFQ8</accession>
<keyword evidence="1" id="KW-0472">Membrane</keyword>
<evidence type="ECO:0008006" key="4">
    <source>
        <dbReference type="Google" id="ProtNLM"/>
    </source>
</evidence>
<name>A0A198AFQ8_9BACL</name>